<dbReference type="GO" id="GO:0031523">
    <property type="term" value="C:Myb complex"/>
    <property type="evidence" value="ECO:0007669"/>
    <property type="project" value="TreeGrafter"/>
</dbReference>
<evidence type="ECO:0000313" key="2">
    <source>
        <dbReference type="EMBL" id="KAF7417474.1"/>
    </source>
</evidence>
<dbReference type="EMBL" id="JACSDZ010000001">
    <property type="protein sequence ID" value="KAF7417474.1"/>
    <property type="molecule type" value="Genomic_DNA"/>
</dbReference>
<proteinExistence type="predicted"/>
<feature type="region of interest" description="Disordered" evidence="1">
    <location>
        <begin position="45"/>
        <end position="67"/>
    </location>
</feature>
<dbReference type="GO" id="GO:0017053">
    <property type="term" value="C:transcription repressor complex"/>
    <property type="evidence" value="ECO:0007669"/>
    <property type="project" value="InterPro"/>
</dbReference>
<organism evidence="2 3">
    <name type="scientific">Vespula germanica</name>
    <name type="common">German yellow jacket</name>
    <name type="synonym">Paravespula germanica</name>
    <dbReference type="NCBI Taxonomy" id="30212"/>
    <lineage>
        <taxon>Eukaryota</taxon>
        <taxon>Metazoa</taxon>
        <taxon>Ecdysozoa</taxon>
        <taxon>Arthropoda</taxon>
        <taxon>Hexapoda</taxon>
        <taxon>Insecta</taxon>
        <taxon>Pterygota</taxon>
        <taxon>Neoptera</taxon>
        <taxon>Endopterygota</taxon>
        <taxon>Hymenoptera</taxon>
        <taxon>Apocrita</taxon>
        <taxon>Aculeata</taxon>
        <taxon>Vespoidea</taxon>
        <taxon>Vespidae</taxon>
        <taxon>Vespinae</taxon>
        <taxon>Vespula</taxon>
    </lineage>
</organism>
<name>A0A834NTH2_VESGE</name>
<gene>
    <name evidence="2" type="ORF">HZH68_000127</name>
</gene>
<dbReference type="AlphaFoldDB" id="A0A834NTH2"/>
<dbReference type="Pfam" id="PF15306">
    <property type="entry name" value="LIN37"/>
    <property type="match status" value="1"/>
</dbReference>
<reference evidence="2" key="1">
    <citation type="journal article" date="2020" name="G3 (Bethesda)">
        <title>High-Quality Assemblies for Three Invasive Social Wasps from the &lt;i&gt;Vespula&lt;/i&gt; Genus.</title>
        <authorList>
            <person name="Harrop T.W.R."/>
            <person name="Guhlin J."/>
            <person name="McLaughlin G.M."/>
            <person name="Permina E."/>
            <person name="Stockwell P."/>
            <person name="Gilligan J."/>
            <person name="Le Lec M.F."/>
            <person name="Gruber M.A.M."/>
            <person name="Quinn O."/>
            <person name="Lovegrove M."/>
            <person name="Duncan E.J."/>
            <person name="Remnant E.J."/>
            <person name="Van Eeckhoven J."/>
            <person name="Graham B."/>
            <person name="Knapp R.A."/>
            <person name="Langford K.W."/>
            <person name="Kronenberg Z."/>
            <person name="Press M.O."/>
            <person name="Eacker S.M."/>
            <person name="Wilson-Rankin E.E."/>
            <person name="Purcell J."/>
            <person name="Lester P.J."/>
            <person name="Dearden P.K."/>
        </authorList>
    </citation>
    <scope>NUCLEOTIDE SEQUENCE</scope>
    <source>
        <strain evidence="2">Linc-1</strain>
    </source>
</reference>
<dbReference type="GO" id="GO:0000122">
    <property type="term" value="P:negative regulation of transcription by RNA polymerase II"/>
    <property type="evidence" value="ECO:0007669"/>
    <property type="project" value="TreeGrafter"/>
</dbReference>
<dbReference type="PANTHER" id="PTHR31336">
    <property type="entry name" value="LIN37 HOMOLOG"/>
    <property type="match status" value="1"/>
</dbReference>
<protein>
    <recommendedName>
        <fullName evidence="4">Protein lin-37 homolog</fullName>
    </recommendedName>
</protein>
<sequence length="261" mass="30842">MGKKRNIQPLPLTPSRVKVEIKDEIGDSDVLIARDRLKGALRELLQHSDSGSSADSSEESSSQDYRHHMRKIDSMYRTKSLHFHQPRKIRRRRQVQMDTAFHHTYVMKLFDRSVDLAQFQEDTPLYPICRAWMANQPRNPTLIPKIRSPSPEILIEINHRNILDVTGKVRDVHYLPTPFPCEEAMPRNRIPSPIIPENEELKLDYDGQSLKSREVLLREHRVHWNAVRKKWHQRAHKNEQRYSKSQYILGVIFKRAQSEFE</sequence>
<evidence type="ECO:0000256" key="1">
    <source>
        <dbReference type="SAM" id="MobiDB-lite"/>
    </source>
</evidence>
<comment type="caution">
    <text evidence="2">The sequence shown here is derived from an EMBL/GenBank/DDBJ whole genome shotgun (WGS) entry which is preliminary data.</text>
</comment>
<keyword evidence="3" id="KW-1185">Reference proteome</keyword>
<dbReference type="InterPro" id="IPR028226">
    <property type="entry name" value="LIN37"/>
</dbReference>
<dbReference type="Proteomes" id="UP000617340">
    <property type="component" value="Unassembled WGS sequence"/>
</dbReference>
<accession>A0A834NTH2</accession>
<dbReference type="PANTHER" id="PTHR31336:SF3">
    <property type="entry name" value="PROTEIN LIN-37 HOMOLOG"/>
    <property type="match status" value="1"/>
</dbReference>
<feature type="compositionally biased region" description="Low complexity" evidence="1">
    <location>
        <begin position="48"/>
        <end position="62"/>
    </location>
</feature>
<evidence type="ECO:0000313" key="3">
    <source>
        <dbReference type="Proteomes" id="UP000617340"/>
    </source>
</evidence>
<evidence type="ECO:0008006" key="4">
    <source>
        <dbReference type="Google" id="ProtNLM"/>
    </source>
</evidence>